<evidence type="ECO:0000313" key="2">
    <source>
        <dbReference type="Proteomes" id="UP000469125"/>
    </source>
</evidence>
<reference evidence="1 2" key="1">
    <citation type="submission" date="2019-11" db="EMBL/GenBank/DDBJ databases">
        <authorList>
            <person name="Li X."/>
        </authorList>
    </citation>
    <scope>NUCLEOTIDE SEQUENCE [LARGE SCALE GENOMIC DNA]</scope>
    <source>
        <strain evidence="1 2">L9</strain>
    </source>
</reference>
<name>A0A6N8FIG2_9BACI</name>
<organism evidence="1 2">
    <name type="scientific">Ornithinibacillus caprae</name>
    <dbReference type="NCBI Taxonomy" id="2678566"/>
    <lineage>
        <taxon>Bacteria</taxon>
        <taxon>Bacillati</taxon>
        <taxon>Bacillota</taxon>
        <taxon>Bacilli</taxon>
        <taxon>Bacillales</taxon>
        <taxon>Bacillaceae</taxon>
        <taxon>Ornithinibacillus</taxon>
    </lineage>
</organism>
<accession>A0A6N8FIG2</accession>
<evidence type="ECO:0000313" key="1">
    <source>
        <dbReference type="EMBL" id="MUK87827.1"/>
    </source>
</evidence>
<protein>
    <submittedName>
        <fullName evidence="1">Uncharacterized protein</fullName>
    </submittedName>
</protein>
<keyword evidence="2" id="KW-1185">Reference proteome</keyword>
<dbReference type="RefSeq" id="WP_196493738.1">
    <property type="nucleotide sequence ID" value="NZ_WOCA01000003.1"/>
</dbReference>
<proteinExistence type="predicted"/>
<gene>
    <name evidence="1" type="ORF">GMD78_05360</name>
</gene>
<dbReference type="AlphaFoldDB" id="A0A6N8FIG2"/>
<dbReference type="EMBL" id="WOCA01000003">
    <property type="protein sequence ID" value="MUK87827.1"/>
    <property type="molecule type" value="Genomic_DNA"/>
</dbReference>
<sequence>MNRILCSVVIIICLIVINGCSGAKENEKFKISDGDPVVMTHDIEDGMEEKLKGVLEYDNETKCLYIKSTIKDDLNKIKVPIWPKGTTAYTENDLHGVKIPDHGTVLEGDTVEGGGGGVDASTLESDCLEKGITFGVTSFNK</sequence>
<comment type="caution">
    <text evidence="1">The sequence shown here is derived from an EMBL/GenBank/DDBJ whole genome shotgun (WGS) entry which is preliminary data.</text>
</comment>
<dbReference type="Proteomes" id="UP000469125">
    <property type="component" value="Unassembled WGS sequence"/>
</dbReference>